<dbReference type="OrthoDB" id="5273684at2759"/>
<dbReference type="GO" id="GO:0016020">
    <property type="term" value="C:membrane"/>
    <property type="evidence" value="ECO:0007669"/>
    <property type="project" value="GOC"/>
</dbReference>
<evidence type="ECO:0000256" key="3">
    <source>
        <dbReference type="ARBA" id="ARBA00004760"/>
    </source>
</evidence>
<keyword evidence="10" id="KW-0746">Sphingolipid metabolism</keyword>
<evidence type="ECO:0000256" key="14">
    <source>
        <dbReference type="ARBA" id="ARBA00023228"/>
    </source>
</evidence>
<dbReference type="Pfam" id="PF02275">
    <property type="entry name" value="CBAH"/>
    <property type="match status" value="1"/>
</dbReference>
<keyword evidence="18" id="KW-1133">Transmembrane helix</keyword>
<keyword evidence="9 16" id="KW-0378">Hydrolase</keyword>
<protein>
    <recommendedName>
        <fullName evidence="15">Acid ceramidase</fullName>
        <ecNumber evidence="6">3.5.1.23</ecNumber>
    </recommendedName>
</protein>
<dbReference type="InterPro" id="IPR029130">
    <property type="entry name" value="Acid_ceramidase_N"/>
</dbReference>
<evidence type="ECO:0000256" key="10">
    <source>
        <dbReference type="ARBA" id="ARBA00022919"/>
    </source>
</evidence>
<evidence type="ECO:0000256" key="11">
    <source>
        <dbReference type="ARBA" id="ARBA00023098"/>
    </source>
</evidence>
<reference evidence="21 22" key="1">
    <citation type="submission" date="2015-01" db="EMBL/GenBank/DDBJ databases">
        <title>Evolution of Trichinella species and genotypes.</title>
        <authorList>
            <person name="Korhonen P.K."/>
            <person name="Edoardo P."/>
            <person name="Giuseppe L.R."/>
            <person name="Gasser R.B."/>
        </authorList>
    </citation>
    <scope>NUCLEOTIDE SEQUENCE [LARGE SCALE GENOMIC DNA]</scope>
    <source>
        <strain evidence="21">ISS417</strain>
    </source>
</reference>
<keyword evidence="8" id="KW-0732">Signal</keyword>
<comment type="subcellular location">
    <subcellularLocation>
        <location evidence="1">Lysosome</location>
    </subcellularLocation>
    <subcellularLocation>
        <location evidence="2">Secreted</location>
    </subcellularLocation>
</comment>
<evidence type="ECO:0000256" key="4">
    <source>
        <dbReference type="ARBA" id="ARBA00004991"/>
    </source>
</evidence>
<evidence type="ECO:0000256" key="2">
    <source>
        <dbReference type="ARBA" id="ARBA00004613"/>
    </source>
</evidence>
<evidence type="ECO:0000259" key="20">
    <source>
        <dbReference type="Pfam" id="PF15508"/>
    </source>
</evidence>
<keyword evidence="14" id="KW-0458">Lysosome</keyword>
<dbReference type="CDD" id="cd01903">
    <property type="entry name" value="Ntn_AC_NAAA"/>
    <property type="match status" value="1"/>
</dbReference>
<feature type="transmembrane region" description="Helical" evidence="18">
    <location>
        <begin position="61"/>
        <end position="78"/>
    </location>
</feature>
<proteinExistence type="inferred from homology"/>
<dbReference type="PIRSF" id="PIRSF017632">
    <property type="entry name" value="Acid_ceramidase-like"/>
    <property type="match status" value="1"/>
</dbReference>
<keyword evidence="11 16" id="KW-0443">Lipid metabolism</keyword>
<keyword evidence="18" id="KW-0472">Membrane</keyword>
<evidence type="ECO:0000256" key="8">
    <source>
        <dbReference type="ARBA" id="ARBA00022729"/>
    </source>
</evidence>
<evidence type="ECO:0000256" key="16">
    <source>
        <dbReference type="PIRNR" id="PIRNR017632"/>
    </source>
</evidence>
<evidence type="ECO:0000256" key="17">
    <source>
        <dbReference type="PIRSR" id="PIRSR017632-1"/>
    </source>
</evidence>
<evidence type="ECO:0000256" key="7">
    <source>
        <dbReference type="ARBA" id="ARBA00022525"/>
    </source>
</evidence>
<dbReference type="STRING" id="144512.A0A0V0TD90"/>
<dbReference type="InterPro" id="IPR016699">
    <property type="entry name" value="Acid_ceramidase-like"/>
</dbReference>
<dbReference type="GO" id="GO:0006631">
    <property type="term" value="P:fatty acid metabolic process"/>
    <property type="evidence" value="ECO:0007669"/>
    <property type="project" value="InterPro"/>
</dbReference>
<keyword evidence="13" id="KW-0325">Glycoprotein</keyword>
<keyword evidence="7" id="KW-0964">Secreted</keyword>
<evidence type="ECO:0000313" key="22">
    <source>
        <dbReference type="Proteomes" id="UP000055048"/>
    </source>
</evidence>
<accession>A0A0V0TD90</accession>
<dbReference type="GO" id="GO:0005764">
    <property type="term" value="C:lysosome"/>
    <property type="evidence" value="ECO:0007669"/>
    <property type="project" value="UniProtKB-SubCell"/>
</dbReference>
<evidence type="ECO:0000256" key="13">
    <source>
        <dbReference type="ARBA" id="ARBA00023180"/>
    </source>
</evidence>
<gene>
    <name evidence="21" type="primary">ASAH1</name>
    <name evidence="21" type="ORF">T05_6800</name>
</gene>
<evidence type="ECO:0000256" key="6">
    <source>
        <dbReference type="ARBA" id="ARBA00011891"/>
    </source>
</evidence>
<evidence type="ECO:0000259" key="19">
    <source>
        <dbReference type="Pfam" id="PF02275"/>
    </source>
</evidence>
<comment type="caution">
    <text evidence="21">The sequence shown here is derived from an EMBL/GenBank/DDBJ whole genome shotgun (WGS) entry which is preliminary data.</text>
</comment>
<comment type="similarity">
    <text evidence="5 16">Belongs to the acid ceramidase family.</text>
</comment>
<evidence type="ECO:0000256" key="12">
    <source>
        <dbReference type="ARBA" id="ARBA00023157"/>
    </source>
</evidence>
<evidence type="ECO:0000256" key="1">
    <source>
        <dbReference type="ARBA" id="ARBA00004371"/>
    </source>
</evidence>
<evidence type="ECO:0000313" key="21">
    <source>
        <dbReference type="EMBL" id="KRX37004.1"/>
    </source>
</evidence>
<dbReference type="GO" id="GO:0017064">
    <property type="term" value="F:fatty acid amide hydrolase activity"/>
    <property type="evidence" value="ECO:0007669"/>
    <property type="project" value="InterPro"/>
</dbReference>
<dbReference type="PANTHER" id="PTHR28583">
    <property type="entry name" value="ACID AMIDASE"/>
    <property type="match status" value="1"/>
</dbReference>
<feature type="domain" description="Acid ceramidase N-terminal" evidence="20">
    <location>
        <begin position="100"/>
        <end position="158"/>
    </location>
</feature>
<dbReference type="Proteomes" id="UP000055048">
    <property type="component" value="Unassembled WGS sequence"/>
</dbReference>
<dbReference type="GO" id="GO:0017040">
    <property type="term" value="F:N-acylsphingosine amidohydrolase activity"/>
    <property type="evidence" value="ECO:0007669"/>
    <property type="project" value="UniProtKB-EC"/>
</dbReference>
<keyword evidence="22" id="KW-1185">Reference proteome</keyword>
<feature type="active site" description="Nucleophile" evidence="17">
    <location>
        <position position="195"/>
    </location>
</feature>
<organism evidence="21 22">
    <name type="scientific">Trichinella murrelli</name>
    <dbReference type="NCBI Taxonomy" id="144512"/>
    <lineage>
        <taxon>Eukaryota</taxon>
        <taxon>Metazoa</taxon>
        <taxon>Ecdysozoa</taxon>
        <taxon>Nematoda</taxon>
        <taxon>Enoplea</taxon>
        <taxon>Dorylaimia</taxon>
        <taxon>Trichinellida</taxon>
        <taxon>Trichinellidae</taxon>
        <taxon>Trichinella</taxon>
    </lineage>
</organism>
<dbReference type="InterPro" id="IPR029132">
    <property type="entry name" value="CBAH/NAAA_C"/>
</dbReference>
<dbReference type="Pfam" id="PF15508">
    <property type="entry name" value="NAAA-beta"/>
    <property type="match status" value="1"/>
</dbReference>
<evidence type="ECO:0000256" key="15">
    <source>
        <dbReference type="ARBA" id="ARBA00040588"/>
    </source>
</evidence>
<dbReference type="AlphaFoldDB" id="A0A0V0TD90"/>
<comment type="pathway">
    <text evidence="3">Lipid metabolism; sphingolipid metabolism.</text>
</comment>
<comment type="pathway">
    <text evidence="4">Sphingolipid metabolism.</text>
</comment>
<dbReference type="PANTHER" id="PTHR28583:SF1">
    <property type="entry name" value="ACID CERAMIDASE"/>
    <property type="match status" value="1"/>
</dbReference>
<dbReference type="GO" id="GO:0005576">
    <property type="term" value="C:extracellular region"/>
    <property type="evidence" value="ECO:0007669"/>
    <property type="project" value="UniProtKB-SubCell"/>
</dbReference>
<evidence type="ECO:0000256" key="18">
    <source>
        <dbReference type="SAM" id="Phobius"/>
    </source>
</evidence>
<sequence length="448" mass="51221">MVNAWRRSLRVGSLKSCVDFIIFKSCKKNMPEFENLRDDKDKLAALLKYCIYAIQQHHMALLWYIFIFLHLFILAKSLPPPYTAECLVGNSQPLYRNASAPSFAVDLNAPAEKRWSQIAHNYRFEIAELTEAVRNLTRPVLNGRFTIFIQKFFGKWIEKLPHPYREEIIGIAQIVNVPVGEIVLYNVFYEVFTLCTSIVAEDANGNMYAARNLDFGMLLGWDSIHHDWTMTEILRKLVINIEWKRDGKLLYKSAGFAGFIGVLTAVKPGKFTVSINERFAKNGGFIGLLEWILKIEQAKWVTWLTREVMENADHFQEAVFSLSVVHLMAPVYFIVSGNETGEGAVITRSRKEALDIRNLDKNRADSWYLLQTNYDPWETPSPLDDRRTPGNQCMNKLGKENVSFDGLYAVLSSKPVLNKMTVFTSLMHATSGALDTQIQKCSNPCWPI</sequence>
<keyword evidence="12" id="KW-1015">Disulfide bond</keyword>
<name>A0A0V0TD90_9BILA</name>
<dbReference type="GO" id="GO:0006665">
    <property type="term" value="P:sphingolipid metabolic process"/>
    <property type="evidence" value="ECO:0007669"/>
    <property type="project" value="UniProtKB-KW"/>
</dbReference>
<feature type="domain" description="Choloylglycine hydrolase/NAAA C-terminal" evidence="19">
    <location>
        <begin position="195"/>
        <end position="381"/>
    </location>
</feature>
<evidence type="ECO:0000256" key="5">
    <source>
        <dbReference type="ARBA" id="ARBA00005730"/>
    </source>
</evidence>
<evidence type="ECO:0000256" key="9">
    <source>
        <dbReference type="ARBA" id="ARBA00022801"/>
    </source>
</evidence>
<dbReference type="EMBL" id="JYDJ01000331">
    <property type="protein sequence ID" value="KRX37004.1"/>
    <property type="molecule type" value="Genomic_DNA"/>
</dbReference>
<dbReference type="EC" id="3.5.1.23" evidence="6"/>
<keyword evidence="18" id="KW-0812">Transmembrane</keyword>